<feature type="region of interest" description="Disordered" evidence="18">
    <location>
        <begin position="462"/>
        <end position="484"/>
    </location>
</feature>
<reference evidence="20 21" key="1">
    <citation type="submission" date="2018-04" db="EMBL/GenBank/DDBJ databases">
        <title>The genome of golden apple snail Pomacea canaliculata provides insight into stress tolerance and invasive adaptation.</title>
        <authorList>
            <person name="Liu C."/>
            <person name="Liu B."/>
            <person name="Ren Y."/>
            <person name="Zhang Y."/>
            <person name="Wang H."/>
            <person name="Li S."/>
            <person name="Jiang F."/>
            <person name="Yin L."/>
            <person name="Zhang G."/>
            <person name="Qian W."/>
            <person name="Fan W."/>
        </authorList>
    </citation>
    <scope>NUCLEOTIDE SEQUENCE [LARGE SCALE GENOMIC DNA]</scope>
    <source>
        <strain evidence="20">SZHN2017</strain>
        <tissue evidence="20">Muscle</tissue>
    </source>
</reference>
<evidence type="ECO:0000256" key="14">
    <source>
        <dbReference type="ARBA" id="ARBA00023161"/>
    </source>
</evidence>
<evidence type="ECO:0000256" key="4">
    <source>
        <dbReference type="ARBA" id="ARBA00004556"/>
    </source>
</evidence>
<dbReference type="STRING" id="400727.A0A2T7Q098"/>
<keyword evidence="14" id="KW-0866">Nonsense-mediated mRNA decay</keyword>
<evidence type="ECO:0000256" key="6">
    <source>
        <dbReference type="ARBA" id="ARBA00019964"/>
    </source>
</evidence>
<dbReference type="GO" id="GO:0003729">
    <property type="term" value="F:mRNA binding"/>
    <property type="evidence" value="ECO:0007669"/>
    <property type="project" value="InterPro"/>
</dbReference>
<dbReference type="PANTHER" id="PTHR13434">
    <property type="entry name" value="PROTEIN CASC3"/>
    <property type="match status" value="1"/>
</dbReference>
<feature type="compositionally biased region" description="Polar residues" evidence="18">
    <location>
        <begin position="814"/>
        <end position="831"/>
    </location>
</feature>
<feature type="compositionally biased region" description="Acidic residues" evidence="18">
    <location>
        <begin position="33"/>
        <end position="52"/>
    </location>
</feature>
<keyword evidence="8" id="KW-0963">Cytoplasm</keyword>
<dbReference type="Proteomes" id="UP000245119">
    <property type="component" value="Linkage Group LG1"/>
</dbReference>
<feature type="compositionally biased region" description="Polar residues" evidence="18">
    <location>
        <begin position="303"/>
        <end position="312"/>
    </location>
</feature>
<dbReference type="EMBL" id="PZQS01000001">
    <property type="protein sequence ID" value="PVD39094.1"/>
    <property type="molecule type" value="Genomic_DNA"/>
</dbReference>
<evidence type="ECO:0000313" key="21">
    <source>
        <dbReference type="Proteomes" id="UP000245119"/>
    </source>
</evidence>
<dbReference type="OrthoDB" id="657902at2759"/>
<comment type="similarity">
    <text evidence="5">Belongs to the CASC3 family.</text>
</comment>
<evidence type="ECO:0000256" key="3">
    <source>
        <dbReference type="ARBA" id="ARBA00004324"/>
    </source>
</evidence>
<feature type="compositionally biased region" description="Basic and acidic residues" evidence="18">
    <location>
        <begin position="138"/>
        <end position="165"/>
    </location>
</feature>
<evidence type="ECO:0000256" key="17">
    <source>
        <dbReference type="ARBA" id="ARBA00023273"/>
    </source>
</evidence>
<dbReference type="GO" id="GO:0006417">
    <property type="term" value="P:regulation of translation"/>
    <property type="evidence" value="ECO:0007669"/>
    <property type="project" value="UniProtKB-KW"/>
</dbReference>
<evidence type="ECO:0000256" key="10">
    <source>
        <dbReference type="ARBA" id="ARBA00022728"/>
    </source>
</evidence>
<keyword evidence="11" id="KW-0509">mRNA transport</keyword>
<dbReference type="OMA" id="HPEERHG"/>
<comment type="subcellular location">
    <subcellularLocation>
        <location evidence="2">Cell projection</location>
        <location evidence="2">Dendrite</location>
    </subcellularLocation>
    <subcellularLocation>
        <location evidence="1">Cytoplasm</location>
        <location evidence="1">Stress granule</location>
    </subcellularLocation>
    <subcellularLocation>
        <location evidence="4">Cytoplasm</location>
        <location evidence="4">Perinuclear region</location>
    </subcellularLocation>
    <subcellularLocation>
        <location evidence="3">Nucleus speckle</location>
    </subcellularLocation>
</comment>
<evidence type="ECO:0000313" key="20">
    <source>
        <dbReference type="EMBL" id="PVD39094.1"/>
    </source>
</evidence>
<comment type="caution">
    <text evidence="20">The sequence shown here is derived from an EMBL/GenBank/DDBJ whole genome shotgun (WGS) entry which is preliminary data.</text>
</comment>
<dbReference type="SMART" id="SM01044">
    <property type="entry name" value="Btz"/>
    <property type="match status" value="1"/>
</dbReference>
<keyword evidence="17" id="KW-0966">Cell projection</keyword>
<feature type="compositionally biased region" description="Polar residues" evidence="18">
    <location>
        <begin position="547"/>
        <end position="562"/>
    </location>
</feature>
<organism evidence="20 21">
    <name type="scientific">Pomacea canaliculata</name>
    <name type="common">Golden apple snail</name>
    <dbReference type="NCBI Taxonomy" id="400727"/>
    <lineage>
        <taxon>Eukaryota</taxon>
        <taxon>Metazoa</taxon>
        <taxon>Spiralia</taxon>
        <taxon>Lophotrochozoa</taxon>
        <taxon>Mollusca</taxon>
        <taxon>Gastropoda</taxon>
        <taxon>Caenogastropoda</taxon>
        <taxon>Architaenioglossa</taxon>
        <taxon>Ampullarioidea</taxon>
        <taxon>Ampullariidae</taxon>
        <taxon>Pomacea</taxon>
    </lineage>
</organism>
<keyword evidence="16" id="KW-0539">Nucleus</keyword>
<dbReference type="GO" id="GO:0048471">
    <property type="term" value="C:perinuclear region of cytoplasm"/>
    <property type="evidence" value="ECO:0007669"/>
    <property type="project" value="UniProtKB-SubCell"/>
</dbReference>
<feature type="compositionally biased region" description="Polar residues" evidence="18">
    <location>
        <begin position="272"/>
        <end position="285"/>
    </location>
</feature>
<dbReference type="GO" id="GO:0006397">
    <property type="term" value="P:mRNA processing"/>
    <property type="evidence" value="ECO:0007669"/>
    <property type="project" value="UniProtKB-KW"/>
</dbReference>
<feature type="region of interest" description="Disordered" evidence="18">
    <location>
        <begin position="508"/>
        <end position="698"/>
    </location>
</feature>
<proteinExistence type="inferred from homology"/>
<feature type="compositionally biased region" description="Basic residues" evidence="18">
    <location>
        <begin position="210"/>
        <end position="221"/>
    </location>
</feature>
<keyword evidence="9" id="KW-0507">mRNA processing</keyword>
<evidence type="ECO:0000259" key="19">
    <source>
        <dbReference type="SMART" id="SM01044"/>
    </source>
</evidence>
<sequence>MADRRRRRTLEDEGEETVSPSQVAEVKRRPSECESEGEAADGDIASEYESATEESREAGGDEEEEEESEEGSEEEDTEEETEEGSENEYSDEDVIIEEEEEQIVEERQSGDGEEQPDKEHVDDDEDKKNPAYVPRKGAFYEHDLRTGEEAPQEPELKPKKKLWQDEGKWAHDRYHDDMQAPKSREELIALYGYDIRASDKPPDAPPPRKSSNRGRRQPQRRAKLEEYIEPPQHQRFAVIDTTDQHRKPRGKPKQQSYEDYEDDIDVPYMATIDTTESSANQYRSKNQQRRGGPRLRRDYPSFSERSSGNPGNRLQDAEFKEERFFHPRESRPSRFQDAHHKDVPSQETRSRDAQILRDQPQDTKLQEKRNQDAYRIKNSYRKEEHADSNVPYNSQNNNFGGKRGGARGGVANRMQVREHKIRGFVHGEVERDQQPSNSEHSNSEVVPNLREFTNSTYKNTTVQEGGKSMQVDVTGPTGVRGTQTSQDVVISNKENVQTISVTITNTTTERKSYAKERRGKGGSRTGLGQVAVEEVDSTGDSKAVSVAENSEAVQSVSTQGSGDQKPAGNTYASGSNGSKQEAREPSRPKRYSSQRQRSMPEPVYPSTTPQQGPVDTGTKYYNQAVYPPTPPAYFHPEGPPPIPQRPPPSQDPATFSPAMLQPPIPFHLPVSGPGMPSPPRLFGPSAGGTPPVSISNASPTLLPAPYLAAPGVIYSAPPPPPVATAPYQVPLAYTSPPTAPPPAALTQPPLASPQNQSEVYRGGTTYYPPHLQQPSARSPARRPKVAIPIVDPQELKKKNVTNGKVEERRVDSGMQETMSSDQDSVQHQELSTSDETEQLDLSKTVKTVPAGEKEDCTVNPPVPEKPMTAASPVSTVTADPKMLESLSTDSSMPIRFGDIGATENVENASSAVTVEQTC</sequence>
<feature type="compositionally biased region" description="Polar residues" evidence="18">
    <location>
        <begin position="434"/>
        <end position="448"/>
    </location>
</feature>
<feature type="compositionally biased region" description="Low complexity" evidence="18">
    <location>
        <begin position="744"/>
        <end position="754"/>
    </location>
</feature>
<dbReference type="GO" id="GO:0016607">
    <property type="term" value="C:nuclear speck"/>
    <property type="evidence" value="ECO:0007669"/>
    <property type="project" value="UniProtKB-SubCell"/>
</dbReference>
<evidence type="ECO:0000256" key="8">
    <source>
        <dbReference type="ARBA" id="ARBA00022490"/>
    </source>
</evidence>
<dbReference type="GO" id="GO:0030425">
    <property type="term" value="C:dendrite"/>
    <property type="evidence" value="ECO:0007669"/>
    <property type="project" value="UniProtKB-SubCell"/>
</dbReference>
<evidence type="ECO:0000256" key="11">
    <source>
        <dbReference type="ARBA" id="ARBA00022816"/>
    </source>
</evidence>
<feature type="compositionally biased region" description="Polar residues" evidence="18">
    <location>
        <begin position="570"/>
        <end position="579"/>
    </location>
</feature>
<feature type="compositionally biased region" description="Basic and acidic residues" evidence="18">
    <location>
        <begin position="315"/>
        <end position="387"/>
    </location>
</feature>
<feature type="region of interest" description="Disordered" evidence="18">
    <location>
        <begin position="194"/>
        <end position="408"/>
    </location>
</feature>
<accession>A0A2T7Q098</accession>
<feature type="region of interest" description="Disordered" evidence="18">
    <location>
        <begin position="424"/>
        <end position="448"/>
    </location>
</feature>
<evidence type="ECO:0000256" key="16">
    <source>
        <dbReference type="ARBA" id="ARBA00023242"/>
    </source>
</evidence>
<keyword evidence="15" id="KW-0508">mRNA splicing</keyword>
<evidence type="ECO:0000256" key="5">
    <source>
        <dbReference type="ARBA" id="ARBA00009548"/>
    </source>
</evidence>
<feature type="compositionally biased region" description="Acidic residues" evidence="18">
    <location>
        <begin position="60"/>
        <end position="103"/>
    </location>
</feature>
<feature type="compositionally biased region" description="Pro residues" evidence="18">
    <location>
        <begin position="627"/>
        <end position="650"/>
    </location>
</feature>
<keyword evidence="21" id="KW-1185">Reference proteome</keyword>
<evidence type="ECO:0000256" key="12">
    <source>
        <dbReference type="ARBA" id="ARBA00022845"/>
    </source>
</evidence>
<evidence type="ECO:0000256" key="1">
    <source>
        <dbReference type="ARBA" id="ARBA00004210"/>
    </source>
</evidence>
<dbReference type="GO" id="GO:0008380">
    <property type="term" value="P:RNA splicing"/>
    <property type="evidence" value="ECO:0007669"/>
    <property type="project" value="UniProtKB-KW"/>
</dbReference>
<keyword evidence="7" id="KW-0813">Transport</keyword>
<evidence type="ECO:0000256" key="15">
    <source>
        <dbReference type="ARBA" id="ARBA00023187"/>
    </source>
</evidence>
<gene>
    <name evidence="20" type="ORF">C0Q70_01722</name>
</gene>
<feature type="compositionally biased region" description="Basic and acidic residues" evidence="18">
    <location>
        <begin position="104"/>
        <end position="129"/>
    </location>
</feature>
<dbReference type="GO" id="GO:0051028">
    <property type="term" value="P:mRNA transport"/>
    <property type="evidence" value="ECO:0007669"/>
    <property type="project" value="UniProtKB-KW"/>
</dbReference>
<dbReference type="InterPro" id="IPR018545">
    <property type="entry name" value="Btz_dom"/>
</dbReference>
<protein>
    <recommendedName>
        <fullName evidence="6">Protein CASC3</fullName>
    </recommendedName>
</protein>
<dbReference type="GO" id="GO:0010494">
    <property type="term" value="C:cytoplasmic stress granule"/>
    <property type="evidence" value="ECO:0007669"/>
    <property type="project" value="UniProtKB-SubCell"/>
</dbReference>
<dbReference type="PANTHER" id="PTHR13434:SF0">
    <property type="entry name" value="PROTEIN CASC3"/>
    <property type="match status" value="1"/>
</dbReference>
<evidence type="ECO:0000256" key="2">
    <source>
        <dbReference type="ARBA" id="ARBA00004279"/>
    </source>
</evidence>
<dbReference type="InterPro" id="IPR028544">
    <property type="entry name" value="CASC3"/>
</dbReference>
<evidence type="ECO:0000256" key="18">
    <source>
        <dbReference type="SAM" id="MobiDB-lite"/>
    </source>
</evidence>
<keyword evidence="12" id="KW-0810">Translation regulation</keyword>
<dbReference type="GO" id="GO:0035145">
    <property type="term" value="C:exon-exon junction complex"/>
    <property type="evidence" value="ECO:0007669"/>
    <property type="project" value="InterPro"/>
</dbReference>
<dbReference type="GO" id="GO:0000184">
    <property type="term" value="P:nuclear-transcribed mRNA catabolic process, nonsense-mediated decay"/>
    <property type="evidence" value="ECO:0007669"/>
    <property type="project" value="UniProtKB-KW"/>
</dbReference>
<dbReference type="AlphaFoldDB" id="A0A2T7Q098"/>
<feature type="domain" description="Btz" evidence="19">
    <location>
        <begin position="102"/>
        <end position="200"/>
    </location>
</feature>
<feature type="region of interest" description="Disordered" evidence="18">
    <location>
        <begin position="734"/>
        <end position="879"/>
    </location>
</feature>
<dbReference type="Pfam" id="PF09405">
    <property type="entry name" value="Btz"/>
    <property type="match status" value="1"/>
</dbReference>
<feature type="region of interest" description="Disordered" evidence="18">
    <location>
        <begin position="1"/>
        <end position="165"/>
    </location>
</feature>
<name>A0A2T7Q098_POMCA</name>
<dbReference type="PRINTS" id="PR01217">
    <property type="entry name" value="PRICHEXTENSN"/>
</dbReference>
<keyword evidence="13" id="KW-0694">RNA-binding</keyword>
<evidence type="ECO:0000256" key="13">
    <source>
        <dbReference type="ARBA" id="ARBA00022884"/>
    </source>
</evidence>
<evidence type="ECO:0000256" key="7">
    <source>
        <dbReference type="ARBA" id="ARBA00022448"/>
    </source>
</evidence>
<keyword evidence="10" id="KW-0747">Spliceosome</keyword>
<dbReference type="GO" id="GO:0005681">
    <property type="term" value="C:spliceosomal complex"/>
    <property type="evidence" value="ECO:0007669"/>
    <property type="project" value="UniProtKB-KW"/>
</dbReference>
<evidence type="ECO:0000256" key="9">
    <source>
        <dbReference type="ARBA" id="ARBA00022664"/>
    </source>
</evidence>